<evidence type="ECO:0000256" key="1">
    <source>
        <dbReference type="SAM" id="SignalP"/>
    </source>
</evidence>
<accession>A0A410RTU1</accession>
<evidence type="ECO:0008006" key="4">
    <source>
        <dbReference type="Google" id="ProtNLM"/>
    </source>
</evidence>
<feature type="chain" id="PRO_5018993954" description="Outer membrane protein beta-barrel domain-containing protein" evidence="1">
    <location>
        <begin position="21"/>
        <end position="244"/>
    </location>
</feature>
<keyword evidence="1" id="KW-0732">Signal</keyword>
<proteinExistence type="predicted"/>
<dbReference type="AlphaFoldDB" id="A0A410RTU1"/>
<evidence type="ECO:0000313" key="2">
    <source>
        <dbReference type="EMBL" id="QAT85320.1"/>
    </source>
</evidence>
<dbReference type="EMBL" id="CP034669">
    <property type="protein sequence ID" value="QAT85320.1"/>
    <property type="molecule type" value="Genomic_DNA"/>
</dbReference>
<dbReference type="SUPFAM" id="SSF56925">
    <property type="entry name" value="OMPA-like"/>
    <property type="match status" value="1"/>
</dbReference>
<evidence type="ECO:0000313" key="3">
    <source>
        <dbReference type="Proteomes" id="UP000288758"/>
    </source>
</evidence>
<gene>
    <name evidence="2" type="ORF">EJ065_3759</name>
</gene>
<sequence>MLRRLPLVFALATAPTLALAQEGDWSAGRAPTNLDGVGRITVQAGYRLTSNGTLYDAWYGAKGPGNGLERAPESSGGPLGVATFAYAMSDLVEVGIDLFGTAQTLRLSEPGPDGTTVSRKVSTVSYGALLGVRFQGVLDIGPQGLIPSAGVLTGPAVISSTREGSSIQERVSQAWVGSLGATLRLSAEWGITAEYRFMLLRGPVESPNADAFKGPFSFSHGGNWFALGVTYAFPPDPSRPIASF</sequence>
<dbReference type="RefSeq" id="WP_128800476.1">
    <property type="nucleotide sequence ID" value="NZ_CP034669.1"/>
</dbReference>
<dbReference type="InterPro" id="IPR011250">
    <property type="entry name" value="OMP/PagP_B-barrel"/>
</dbReference>
<dbReference type="Proteomes" id="UP000288758">
    <property type="component" value="Chromosome"/>
</dbReference>
<feature type="signal peptide" evidence="1">
    <location>
        <begin position="1"/>
        <end position="20"/>
    </location>
</feature>
<name>A0A410RTU1_CORCK</name>
<reference evidence="2 3" key="1">
    <citation type="submission" date="2018-12" db="EMBL/GenBank/DDBJ databases">
        <title>Complete Genome Sequence of the Corallopyronin A producing Myxobacterium Corallococcus coralloides B035.</title>
        <authorList>
            <person name="Bouhired S.M."/>
            <person name="Rupp O."/>
            <person name="Blom J."/>
            <person name="Schaeberle T.F."/>
            <person name="Kehraus S."/>
            <person name="Schiefer A."/>
            <person name="Pfarr K."/>
            <person name="Goesmann A."/>
            <person name="Hoerauf A."/>
            <person name="Koenig G.M."/>
        </authorList>
    </citation>
    <scope>NUCLEOTIDE SEQUENCE [LARGE SCALE GENOMIC DNA]</scope>
    <source>
        <strain evidence="2 3">B035</strain>
    </source>
</reference>
<organism evidence="2 3">
    <name type="scientific">Corallococcus coralloides</name>
    <name type="common">Myxococcus coralloides</name>
    <dbReference type="NCBI Taxonomy" id="184914"/>
    <lineage>
        <taxon>Bacteria</taxon>
        <taxon>Pseudomonadati</taxon>
        <taxon>Myxococcota</taxon>
        <taxon>Myxococcia</taxon>
        <taxon>Myxococcales</taxon>
        <taxon>Cystobacterineae</taxon>
        <taxon>Myxococcaceae</taxon>
        <taxon>Corallococcus</taxon>
    </lineage>
</organism>
<protein>
    <recommendedName>
        <fullName evidence="4">Outer membrane protein beta-barrel domain-containing protein</fullName>
    </recommendedName>
</protein>